<evidence type="ECO:0000256" key="2">
    <source>
        <dbReference type="ARBA" id="ARBA00022980"/>
    </source>
</evidence>
<dbReference type="Proteomes" id="UP001430953">
    <property type="component" value="Unassembled WGS sequence"/>
</dbReference>
<comment type="caution">
    <text evidence="6">The sequence shown here is derived from an EMBL/GenBank/DDBJ whole genome shotgun (WGS) entry which is preliminary data.</text>
</comment>
<sequence length="179" mass="21576">MNQASIEHLVNKLRYNVKPRRRFSNPDGPEGRLRKFQKTLTALIKYERLELNYQRADETRGYVDQLIFEAIRNGPAHKETMDLANFWIIEKQLVHKLFKVLVPRYENYTTSFTKLHRAPHDYPANYYDRSILELRGNIYPNVEQYNPYKRNLLHNQLLDAAKRDYRMEKYKEVADNIKQ</sequence>
<proteinExistence type="inferred from homology"/>
<comment type="similarity">
    <text evidence="1">Belongs to the bacterial ribosomal protein bL17 family.</text>
</comment>
<evidence type="ECO:0000256" key="1">
    <source>
        <dbReference type="ARBA" id="ARBA00008777"/>
    </source>
</evidence>
<keyword evidence="7" id="KW-1185">Reference proteome</keyword>
<dbReference type="Gene3D" id="3.90.1030.10">
    <property type="entry name" value="Ribosomal protein L17"/>
    <property type="match status" value="1"/>
</dbReference>
<keyword evidence="2" id="KW-0689">Ribosomal protein</keyword>
<evidence type="ECO:0000313" key="7">
    <source>
        <dbReference type="Proteomes" id="UP001430953"/>
    </source>
</evidence>
<dbReference type="GO" id="GO:0005762">
    <property type="term" value="C:mitochondrial large ribosomal subunit"/>
    <property type="evidence" value="ECO:0007669"/>
    <property type="project" value="TreeGrafter"/>
</dbReference>
<dbReference type="AlphaFoldDB" id="A0AAW2F2G3"/>
<dbReference type="Pfam" id="PF01196">
    <property type="entry name" value="Ribosomal_L17"/>
    <property type="match status" value="1"/>
</dbReference>
<dbReference type="InterPro" id="IPR036373">
    <property type="entry name" value="Ribosomal_bL17_sf"/>
</dbReference>
<dbReference type="EMBL" id="JADYXP020000016">
    <property type="protein sequence ID" value="KAL0108646.1"/>
    <property type="molecule type" value="Genomic_DNA"/>
</dbReference>
<reference evidence="6 7" key="1">
    <citation type="submission" date="2023-03" db="EMBL/GenBank/DDBJ databases">
        <title>High recombination rates correlate with genetic variation in Cardiocondyla obscurior ants.</title>
        <authorList>
            <person name="Errbii M."/>
        </authorList>
    </citation>
    <scope>NUCLEOTIDE SEQUENCE [LARGE SCALE GENOMIC DNA]</scope>
    <source>
        <strain evidence="6">Alpha-2009</strain>
        <tissue evidence="6">Whole body</tissue>
    </source>
</reference>
<accession>A0AAW2F2G3</accession>
<evidence type="ECO:0000256" key="4">
    <source>
        <dbReference type="ARBA" id="ARBA00035290"/>
    </source>
</evidence>
<evidence type="ECO:0000256" key="3">
    <source>
        <dbReference type="ARBA" id="ARBA00023274"/>
    </source>
</evidence>
<protein>
    <recommendedName>
        <fullName evidence="4">Large ribosomal subunit protein bL17m</fullName>
    </recommendedName>
    <alternativeName>
        <fullName evidence="5">39S ribosomal protein L17, mitochondrial</fullName>
    </alternativeName>
</protein>
<dbReference type="GO" id="GO:0006412">
    <property type="term" value="P:translation"/>
    <property type="evidence" value="ECO:0007669"/>
    <property type="project" value="InterPro"/>
</dbReference>
<evidence type="ECO:0000313" key="6">
    <source>
        <dbReference type="EMBL" id="KAL0108646.1"/>
    </source>
</evidence>
<dbReference type="InterPro" id="IPR000456">
    <property type="entry name" value="Ribosomal_bL17"/>
</dbReference>
<organism evidence="6 7">
    <name type="scientific">Cardiocondyla obscurior</name>
    <dbReference type="NCBI Taxonomy" id="286306"/>
    <lineage>
        <taxon>Eukaryota</taxon>
        <taxon>Metazoa</taxon>
        <taxon>Ecdysozoa</taxon>
        <taxon>Arthropoda</taxon>
        <taxon>Hexapoda</taxon>
        <taxon>Insecta</taxon>
        <taxon>Pterygota</taxon>
        <taxon>Neoptera</taxon>
        <taxon>Endopterygota</taxon>
        <taxon>Hymenoptera</taxon>
        <taxon>Apocrita</taxon>
        <taxon>Aculeata</taxon>
        <taxon>Formicoidea</taxon>
        <taxon>Formicidae</taxon>
        <taxon>Myrmicinae</taxon>
        <taxon>Cardiocondyla</taxon>
    </lineage>
</organism>
<dbReference type="GO" id="GO:0003735">
    <property type="term" value="F:structural constituent of ribosome"/>
    <property type="evidence" value="ECO:0007669"/>
    <property type="project" value="InterPro"/>
</dbReference>
<gene>
    <name evidence="6" type="ORF">PUN28_015243</name>
</gene>
<dbReference type="FunFam" id="3.90.1030.10:FF:000009">
    <property type="entry name" value="39S ribosomal protein L17, mitochondrial"/>
    <property type="match status" value="1"/>
</dbReference>
<dbReference type="PANTHER" id="PTHR14413">
    <property type="entry name" value="RIBOSOMAL PROTEIN L17"/>
    <property type="match status" value="1"/>
</dbReference>
<name>A0AAW2F2G3_9HYME</name>
<dbReference type="SUPFAM" id="SSF64263">
    <property type="entry name" value="Prokaryotic ribosomal protein L17"/>
    <property type="match status" value="1"/>
</dbReference>
<evidence type="ECO:0000256" key="5">
    <source>
        <dbReference type="ARBA" id="ARBA00035413"/>
    </source>
</evidence>
<keyword evidence="3" id="KW-0687">Ribonucleoprotein</keyword>
<dbReference type="PANTHER" id="PTHR14413:SF16">
    <property type="entry name" value="LARGE RIBOSOMAL SUBUNIT PROTEIN BL17M"/>
    <property type="match status" value="1"/>
</dbReference>